<evidence type="ECO:0000256" key="1">
    <source>
        <dbReference type="SAM" id="MobiDB-lite"/>
    </source>
</evidence>
<evidence type="ECO:0000313" key="2">
    <source>
        <dbReference type="EMBL" id="QHT33411.1"/>
    </source>
</evidence>
<feature type="compositionally biased region" description="Basic residues" evidence="1">
    <location>
        <begin position="72"/>
        <end position="118"/>
    </location>
</feature>
<protein>
    <submittedName>
        <fullName evidence="2">Uncharacterized protein</fullName>
    </submittedName>
</protein>
<dbReference type="EMBL" id="MN738968">
    <property type="protein sequence ID" value="QHT33411.1"/>
    <property type="molecule type" value="Genomic_DNA"/>
</dbReference>
<reference evidence="2" key="1">
    <citation type="journal article" date="2020" name="Nature">
        <title>Giant virus diversity and host interactions through global metagenomics.</title>
        <authorList>
            <person name="Schulz F."/>
            <person name="Roux S."/>
            <person name="Paez-Espino D."/>
            <person name="Jungbluth S."/>
            <person name="Walsh D.A."/>
            <person name="Denef V.J."/>
            <person name="McMahon K.D."/>
            <person name="Konstantinidis K.T."/>
            <person name="Eloe-Fadrosh E.A."/>
            <person name="Kyrpides N.C."/>
            <person name="Woyke T."/>
        </authorList>
    </citation>
    <scope>NUCLEOTIDE SEQUENCE</scope>
    <source>
        <strain evidence="2">GVMAG-M-3300009161-36</strain>
    </source>
</reference>
<sequence length="167" mass="18029">MSIIPPNTPNLNPGNMHGGPFTTSTVGAVANGGNTQYGATGGSAASLAGKGLYSVTGDSGPSAVHKPMSGGARRRKHSRKHRRSHSSKKYARKRSLKYRIKHRRSHRHSHSKKVRGVRRQHGGYHQYMGNTPFTLGFRTPGFNLAPNMSALANPAPFMPYNSLTGGR</sequence>
<organism evidence="2">
    <name type="scientific">viral metagenome</name>
    <dbReference type="NCBI Taxonomy" id="1070528"/>
    <lineage>
        <taxon>unclassified sequences</taxon>
        <taxon>metagenomes</taxon>
        <taxon>organismal metagenomes</taxon>
    </lineage>
</organism>
<name>A0A6C0EXH5_9ZZZZ</name>
<feature type="region of interest" description="Disordered" evidence="1">
    <location>
        <begin position="1"/>
        <end position="23"/>
    </location>
</feature>
<dbReference type="AlphaFoldDB" id="A0A6C0EXH5"/>
<feature type="region of interest" description="Disordered" evidence="1">
    <location>
        <begin position="56"/>
        <end position="118"/>
    </location>
</feature>
<proteinExistence type="predicted"/>
<accession>A0A6C0EXH5</accession>